<evidence type="ECO:0000313" key="2">
    <source>
        <dbReference type="EMBL" id="NKY01051.1"/>
    </source>
</evidence>
<evidence type="ECO:0000259" key="1">
    <source>
        <dbReference type="Pfam" id="PF01869"/>
    </source>
</evidence>
<proteinExistence type="predicted"/>
<evidence type="ECO:0000313" key="3">
    <source>
        <dbReference type="Proteomes" id="UP000563898"/>
    </source>
</evidence>
<reference evidence="2 3" key="1">
    <citation type="submission" date="2020-04" db="EMBL/GenBank/DDBJ databases">
        <title>MicrobeNet Type strains.</title>
        <authorList>
            <person name="Nicholson A.C."/>
        </authorList>
    </citation>
    <scope>NUCLEOTIDE SEQUENCE [LARGE SCALE GENOMIC DNA]</scope>
    <source>
        <strain evidence="2 3">ATCC BAA-14</strain>
    </source>
</reference>
<dbReference type="PANTHER" id="PTHR43190">
    <property type="entry name" value="N-ACETYL-D-GLUCOSAMINE KINASE"/>
    <property type="match status" value="1"/>
</dbReference>
<dbReference type="InterPro" id="IPR043129">
    <property type="entry name" value="ATPase_NBD"/>
</dbReference>
<dbReference type="SUPFAM" id="SSF53067">
    <property type="entry name" value="Actin-like ATPase domain"/>
    <property type="match status" value="2"/>
</dbReference>
<dbReference type="PANTHER" id="PTHR43190:SF3">
    <property type="entry name" value="N-ACETYL-D-GLUCOSAMINE KINASE"/>
    <property type="match status" value="1"/>
</dbReference>
<protein>
    <submittedName>
        <fullName evidence="2">ATPase</fullName>
    </submittedName>
</protein>
<name>A0A846WL55_9ACTN</name>
<dbReference type="CDD" id="cd24007">
    <property type="entry name" value="ASKHA_NBD_eukNAGK-like"/>
    <property type="match status" value="1"/>
</dbReference>
<dbReference type="EMBL" id="JAAXPC010000002">
    <property type="protein sequence ID" value="NKY01051.1"/>
    <property type="molecule type" value="Genomic_DNA"/>
</dbReference>
<gene>
    <name evidence="2" type="ORF">HGA05_05645</name>
</gene>
<dbReference type="Pfam" id="PF01869">
    <property type="entry name" value="BcrAD_BadFG"/>
    <property type="match status" value="1"/>
</dbReference>
<feature type="domain" description="ATPase BadF/BadG/BcrA/BcrD type" evidence="1">
    <location>
        <begin position="19"/>
        <end position="299"/>
    </location>
</feature>
<dbReference type="InterPro" id="IPR052519">
    <property type="entry name" value="Euk-type_GlcNAc_Kinase"/>
</dbReference>
<dbReference type="AlphaFoldDB" id="A0A846WL55"/>
<sequence length="306" mass="31772">MSIVADPSGANPSVTLAFDIGGSKTHAVRAENGTVVAETIVGSANVSSMGVEEAGRQLDAAIEKLGGPDGVHTVLAGSAGVDTPASVERLESLLAQRVPGARVGVVHDTHLILAAAGLDEGIAVISGTGAVAWGRRDGCSRRAGGWGHLLGDEGSGYWVAREVVRRALHDNDQGLAPAPLSLRLAEECGVGEVLDLHDLFYTRADRQFWARRSHVVFERAAVADERALEIVEAAAHALADLVGTVAQMLGSTGPVVLAGGQVVHQPLLQNRIRELVAPMGITDIRVLEVDPVHGAVRLAASLVDAH</sequence>
<comment type="caution">
    <text evidence="2">The sequence shown here is derived from an EMBL/GenBank/DDBJ whole genome shotgun (WGS) entry which is preliminary data.</text>
</comment>
<accession>A0A846WL55</accession>
<dbReference type="Gene3D" id="3.30.420.40">
    <property type="match status" value="2"/>
</dbReference>
<dbReference type="Proteomes" id="UP000563898">
    <property type="component" value="Unassembled WGS sequence"/>
</dbReference>
<dbReference type="RefSeq" id="WP_006369053.1">
    <property type="nucleotide sequence ID" value="NZ_CP085887.1"/>
</dbReference>
<dbReference type="InterPro" id="IPR002731">
    <property type="entry name" value="ATPase_BadF"/>
</dbReference>
<organism evidence="2 3">
    <name type="scientific">Gordonia polyisoprenivorans</name>
    <dbReference type="NCBI Taxonomy" id="84595"/>
    <lineage>
        <taxon>Bacteria</taxon>
        <taxon>Bacillati</taxon>
        <taxon>Actinomycetota</taxon>
        <taxon>Actinomycetes</taxon>
        <taxon>Mycobacteriales</taxon>
        <taxon>Gordoniaceae</taxon>
        <taxon>Gordonia</taxon>
    </lineage>
</organism>